<proteinExistence type="predicted"/>
<evidence type="ECO:0000313" key="3">
    <source>
        <dbReference type="Proteomes" id="UP000541352"/>
    </source>
</evidence>
<sequence length="85" mass="10080">MQKDKITITRKESRKILSKYSEELKEKEELVREMVENGGLTVDDELDEIISLCIQIKAISLKNDAFLEVWQEFINQPYIRDEIFT</sequence>
<comment type="caution">
    <text evidence="2">The sequence shown here is derived from an EMBL/GenBank/DDBJ whole genome shotgun (WGS) entry which is preliminary data.</text>
</comment>
<name>A0A7W6ESX5_9BACT</name>
<dbReference type="Proteomes" id="UP000541352">
    <property type="component" value="Unassembled WGS sequence"/>
</dbReference>
<dbReference type="AlphaFoldDB" id="A0A7W6ESX5"/>
<keyword evidence="1" id="KW-0175">Coiled coil</keyword>
<gene>
    <name evidence="2" type="ORF">FHS57_005114</name>
</gene>
<protein>
    <submittedName>
        <fullName evidence="2">Uncharacterized protein</fullName>
    </submittedName>
</protein>
<feature type="coiled-coil region" evidence="1">
    <location>
        <begin position="10"/>
        <end position="37"/>
    </location>
</feature>
<keyword evidence="3" id="KW-1185">Reference proteome</keyword>
<organism evidence="2 3">
    <name type="scientific">Runella defluvii</name>
    <dbReference type="NCBI Taxonomy" id="370973"/>
    <lineage>
        <taxon>Bacteria</taxon>
        <taxon>Pseudomonadati</taxon>
        <taxon>Bacteroidota</taxon>
        <taxon>Cytophagia</taxon>
        <taxon>Cytophagales</taxon>
        <taxon>Spirosomataceae</taxon>
        <taxon>Runella</taxon>
    </lineage>
</organism>
<accession>A0A7W6ESX5</accession>
<evidence type="ECO:0000313" key="2">
    <source>
        <dbReference type="EMBL" id="MBB3841093.1"/>
    </source>
</evidence>
<dbReference type="RefSeq" id="WP_183978530.1">
    <property type="nucleotide sequence ID" value="NZ_JACIBY010000014.1"/>
</dbReference>
<reference evidence="2 3" key="1">
    <citation type="submission" date="2020-08" db="EMBL/GenBank/DDBJ databases">
        <title>Genomic Encyclopedia of Type Strains, Phase IV (KMG-IV): sequencing the most valuable type-strain genomes for metagenomic binning, comparative biology and taxonomic classification.</title>
        <authorList>
            <person name="Goeker M."/>
        </authorList>
    </citation>
    <scope>NUCLEOTIDE SEQUENCE [LARGE SCALE GENOMIC DNA]</scope>
    <source>
        <strain evidence="2 3">DSM 17976</strain>
    </source>
</reference>
<dbReference type="EMBL" id="JACIBY010000014">
    <property type="protein sequence ID" value="MBB3841093.1"/>
    <property type="molecule type" value="Genomic_DNA"/>
</dbReference>
<evidence type="ECO:0000256" key="1">
    <source>
        <dbReference type="SAM" id="Coils"/>
    </source>
</evidence>